<reference evidence="1" key="1">
    <citation type="submission" date="2021-01" db="EMBL/GenBank/DDBJ databases">
        <authorList>
            <consortium name="Genoscope - CEA"/>
            <person name="William W."/>
        </authorList>
    </citation>
    <scope>NUCLEOTIDE SEQUENCE</scope>
</reference>
<dbReference type="Proteomes" id="UP000692954">
    <property type="component" value="Unassembled WGS sequence"/>
</dbReference>
<evidence type="ECO:0000313" key="2">
    <source>
        <dbReference type="Proteomes" id="UP000692954"/>
    </source>
</evidence>
<accession>A0A8S1RIW6</accession>
<evidence type="ECO:0000313" key="1">
    <source>
        <dbReference type="EMBL" id="CAD8126980.1"/>
    </source>
</evidence>
<proteinExistence type="predicted"/>
<sequence>MIESASKMIKLDQIHLHHKHLNIHEDEQDNLHLYGTFLKVNDFQLLFL</sequence>
<dbReference type="EMBL" id="CAJJDN010000172">
    <property type="protein sequence ID" value="CAD8126980.1"/>
    <property type="molecule type" value="Genomic_DNA"/>
</dbReference>
<organism evidence="1 2">
    <name type="scientific">Paramecium sonneborni</name>
    <dbReference type="NCBI Taxonomy" id="65129"/>
    <lineage>
        <taxon>Eukaryota</taxon>
        <taxon>Sar</taxon>
        <taxon>Alveolata</taxon>
        <taxon>Ciliophora</taxon>
        <taxon>Intramacronucleata</taxon>
        <taxon>Oligohymenophorea</taxon>
        <taxon>Peniculida</taxon>
        <taxon>Parameciidae</taxon>
        <taxon>Paramecium</taxon>
    </lineage>
</organism>
<gene>
    <name evidence="1" type="ORF">PSON_ATCC_30995.1.T1720031</name>
</gene>
<dbReference type="AlphaFoldDB" id="A0A8S1RIW6"/>
<keyword evidence="2" id="KW-1185">Reference proteome</keyword>
<name>A0A8S1RIW6_9CILI</name>
<comment type="caution">
    <text evidence="1">The sequence shown here is derived from an EMBL/GenBank/DDBJ whole genome shotgun (WGS) entry which is preliminary data.</text>
</comment>
<protein>
    <submittedName>
        <fullName evidence="1">Uncharacterized protein</fullName>
    </submittedName>
</protein>